<comment type="caution">
    <text evidence="2">The sequence shown here is derived from an EMBL/GenBank/DDBJ whole genome shotgun (WGS) entry which is preliminary data.</text>
</comment>
<dbReference type="InterPro" id="IPR018247">
    <property type="entry name" value="EF_Hand_1_Ca_BS"/>
</dbReference>
<organism evidence="2 3">
    <name type="scientific">Polarella glacialis</name>
    <name type="common">Dinoflagellate</name>
    <dbReference type="NCBI Taxonomy" id="89957"/>
    <lineage>
        <taxon>Eukaryota</taxon>
        <taxon>Sar</taxon>
        <taxon>Alveolata</taxon>
        <taxon>Dinophyceae</taxon>
        <taxon>Suessiales</taxon>
        <taxon>Suessiaceae</taxon>
        <taxon>Polarella</taxon>
    </lineage>
</organism>
<evidence type="ECO:0000313" key="3">
    <source>
        <dbReference type="Proteomes" id="UP000654075"/>
    </source>
</evidence>
<dbReference type="PROSITE" id="PS00018">
    <property type="entry name" value="EF_HAND_1"/>
    <property type="match status" value="1"/>
</dbReference>
<dbReference type="AlphaFoldDB" id="A0A813DDM7"/>
<dbReference type="EMBL" id="CAJNNV010000837">
    <property type="protein sequence ID" value="CAE8583715.1"/>
    <property type="molecule type" value="Genomic_DNA"/>
</dbReference>
<name>A0A813DDM7_POLGL</name>
<gene>
    <name evidence="2" type="ORF">PGLA1383_LOCUS2669</name>
</gene>
<keyword evidence="1" id="KW-0812">Transmembrane</keyword>
<sequence>VHEKCLREWQWAVIGGPNESRALRCSVCDSSFKCGFLGLPEKTPVSEGLWVRSAALFVLVLFAALVLLRICDDSDSGHLQAKELREGMLLVATDRIGTGFFFQSVVLLVEHSTLGAKGYVLNKSPASGLVKAGEMLGGPVAMGSHLATICLGSLPRSTGAGGAKEVAQGVWWQEAPCDGQF</sequence>
<dbReference type="Proteomes" id="UP000654075">
    <property type="component" value="Unassembled WGS sequence"/>
</dbReference>
<keyword evidence="1" id="KW-0472">Membrane</keyword>
<proteinExistence type="predicted"/>
<evidence type="ECO:0000313" key="2">
    <source>
        <dbReference type="EMBL" id="CAE8583715.1"/>
    </source>
</evidence>
<reference evidence="2" key="1">
    <citation type="submission" date="2021-02" db="EMBL/GenBank/DDBJ databases">
        <authorList>
            <person name="Dougan E. K."/>
            <person name="Rhodes N."/>
            <person name="Thang M."/>
            <person name="Chan C."/>
        </authorList>
    </citation>
    <scope>NUCLEOTIDE SEQUENCE</scope>
</reference>
<feature type="non-terminal residue" evidence="2">
    <location>
        <position position="1"/>
    </location>
</feature>
<keyword evidence="1" id="KW-1133">Transmembrane helix</keyword>
<feature type="non-terminal residue" evidence="2">
    <location>
        <position position="181"/>
    </location>
</feature>
<protein>
    <recommendedName>
        <fullName evidence="4">RING-CH-type domain-containing protein</fullName>
    </recommendedName>
</protein>
<dbReference type="SUPFAM" id="SSF143456">
    <property type="entry name" value="VC0467-like"/>
    <property type="match status" value="1"/>
</dbReference>
<accession>A0A813DDM7</accession>
<dbReference type="Gene3D" id="3.40.1740.10">
    <property type="entry name" value="VC0467-like"/>
    <property type="match status" value="1"/>
</dbReference>
<feature type="transmembrane region" description="Helical" evidence="1">
    <location>
        <begin position="49"/>
        <end position="68"/>
    </location>
</feature>
<evidence type="ECO:0000256" key="1">
    <source>
        <dbReference type="SAM" id="Phobius"/>
    </source>
</evidence>
<keyword evidence="3" id="KW-1185">Reference proteome</keyword>
<evidence type="ECO:0008006" key="4">
    <source>
        <dbReference type="Google" id="ProtNLM"/>
    </source>
</evidence>